<evidence type="ECO:0000256" key="4">
    <source>
        <dbReference type="RuleBase" id="RU367022"/>
    </source>
</evidence>
<dbReference type="STRING" id="1611254.A0A2G5U0W5"/>
<feature type="transmembrane region" description="Helical" evidence="4">
    <location>
        <begin position="168"/>
        <end position="187"/>
    </location>
</feature>
<keyword evidence="4" id="KW-0186">Copper</keyword>
<comment type="caution">
    <text evidence="5">The sequence shown here is derived from an EMBL/GenBank/DDBJ whole genome shotgun (WGS) entry which is preliminary data.</text>
</comment>
<evidence type="ECO:0000313" key="6">
    <source>
        <dbReference type="Proteomes" id="UP000230233"/>
    </source>
</evidence>
<keyword evidence="1 4" id="KW-0812">Transmembrane</keyword>
<keyword evidence="3 4" id="KW-0472">Membrane</keyword>
<gene>
    <name evidence="5" type="primary">Cnig_chr_IV.g13257</name>
    <name evidence="5" type="ORF">B9Z55_013257</name>
</gene>
<dbReference type="Pfam" id="PF04145">
    <property type="entry name" value="Ctr"/>
    <property type="match status" value="2"/>
</dbReference>
<accession>A0A2G5U0W5</accession>
<dbReference type="PANTHER" id="PTHR12483">
    <property type="entry name" value="SOLUTE CARRIER FAMILY 31 COPPER TRANSPORTERS"/>
    <property type="match status" value="1"/>
</dbReference>
<evidence type="ECO:0000256" key="1">
    <source>
        <dbReference type="ARBA" id="ARBA00022692"/>
    </source>
</evidence>
<dbReference type="Proteomes" id="UP000230233">
    <property type="component" value="Chromosome IV"/>
</dbReference>
<reference evidence="6" key="1">
    <citation type="submission" date="2017-10" db="EMBL/GenBank/DDBJ databases">
        <title>Rapid genome shrinkage in a self-fertile nematode reveals novel sperm competition proteins.</title>
        <authorList>
            <person name="Yin D."/>
            <person name="Schwarz E.M."/>
            <person name="Thomas C.G."/>
            <person name="Felde R.L."/>
            <person name="Korf I.F."/>
            <person name="Cutter A.D."/>
            <person name="Schartner C.M."/>
            <person name="Ralston E.J."/>
            <person name="Meyer B.J."/>
            <person name="Haag E.S."/>
        </authorList>
    </citation>
    <scope>NUCLEOTIDE SEQUENCE [LARGE SCALE GENOMIC DNA]</scope>
    <source>
        <strain evidence="6">JU1422</strain>
    </source>
</reference>
<dbReference type="InterPro" id="IPR007274">
    <property type="entry name" value="Cop_transporter"/>
</dbReference>
<feature type="transmembrane region" description="Helical" evidence="4">
    <location>
        <begin position="43"/>
        <end position="61"/>
    </location>
</feature>
<proteinExistence type="inferred from homology"/>
<dbReference type="GO" id="GO:0016020">
    <property type="term" value="C:membrane"/>
    <property type="evidence" value="ECO:0007669"/>
    <property type="project" value="UniProtKB-SubCell"/>
</dbReference>
<protein>
    <recommendedName>
        <fullName evidence="4">Copper transport protein</fullName>
    </recommendedName>
</protein>
<keyword evidence="4" id="KW-0813">Transport</keyword>
<dbReference type="OrthoDB" id="161814at2759"/>
<dbReference type="PANTHER" id="PTHR12483:SF43">
    <property type="entry name" value="COPPER TRANSPORT PROTEIN"/>
    <property type="match status" value="1"/>
</dbReference>
<evidence type="ECO:0000256" key="3">
    <source>
        <dbReference type="ARBA" id="ARBA00023136"/>
    </source>
</evidence>
<dbReference type="AlphaFoldDB" id="A0A2G5U0W5"/>
<keyword evidence="4" id="KW-0187">Copper transport</keyword>
<comment type="subcellular location">
    <subcellularLocation>
        <location evidence="4">Membrane</location>
        <topology evidence="4">Multi-pass membrane protein</topology>
    </subcellularLocation>
</comment>
<keyword evidence="2 4" id="KW-1133">Transmembrane helix</keyword>
<evidence type="ECO:0000256" key="2">
    <source>
        <dbReference type="ARBA" id="ARBA00022989"/>
    </source>
</evidence>
<comment type="similarity">
    <text evidence="4">Belongs to the copper transporter (Ctr) (TC 1.A.56) family. SLC31A subfamily.</text>
</comment>
<organism evidence="5 6">
    <name type="scientific">Caenorhabditis nigoni</name>
    <dbReference type="NCBI Taxonomy" id="1611254"/>
    <lineage>
        <taxon>Eukaryota</taxon>
        <taxon>Metazoa</taxon>
        <taxon>Ecdysozoa</taxon>
        <taxon>Nematoda</taxon>
        <taxon>Chromadorea</taxon>
        <taxon>Rhabditida</taxon>
        <taxon>Rhabditina</taxon>
        <taxon>Rhabditomorpha</taxon>
        <taxon>Rhabditoidea</taxon>
        <taxon>Rhabditidae</taxon>
        <taxon>Peloderinae</taxon>
        <taxon>Caenorhabditis</taxon>
    </lineage>
</organism>
<keyword evidence="4" id="KW-0406">Ion transport</keyword>
<feature type="transmembrane region" description="Helical" evidence="4">
    <location>
        <begin position="283"/>
        <end position="302"/>
    </location>
</feature>
<evidence type="ECO:0000313" key="5">
    <source>
        <dbReference type="EMBL" id="PIC33182.1"/>
    </source>
</evidence>
<dbReference type="GO" id="GO:0005375">
    <property type="term" value="F:copper ion transmembrane transporter activity"/>
    <property type="evidence" value="ECO:0007669"/>
    <property type="project" value="UniProtKB-UniRule"/>
</dbReference>
<sequence length="319" mass="36705">MNHHMSNDMDMDMNKGPFMWMWFHTKPQDTVLFSTWNITSAGTMVWACILVAIAGIVLELIKFTRRLIQKRQPTSKKASYLSRLFSTMHFVQTFLFFVQLGFSYCLMLIFMTFSIWLGLAVVVGLAIGFLIFGGRNCSRMMHMMMEMFFHFRIEEPILFRGWKPMNTTAYVFSCIGIFLIAFGLEVLKFGRMRLVGKKVEEEKAKIRCESKTFLLFKKVDCCCSTEEDGLWNIPETRPLNAKTVNLAPFTRDSLLVKSHFASSILIFIQHFVDYSLMLVSMTYNWPIFLSLLAGHATGYFFLGPMMTVEESEAAGSCCS</sequence>
<name>A0A2G5U0W5_9PELO</name>
<feature type="transmembrane region" description="Helical" evidence="4">
    <location>
        <begin position="108"/>
        <end position="132"/>
    </location>
</feature>
<keyword evidence="6" id="KW-1185">Reference proteome</keyword>
<comment type="caution">
    <text evidence="4">Lacks conserved residue(s) required for the propagation of feature annotation.</text>
</comment>
<feature type="transmembrane region" description="Helical" evidence="4">
    <location>
        <begin position="81"/>
        <end position="102"/>
    </location>
</feature>
<dbReference type="EMBL" id="PDUG01000004">
    <property type="protein sequence ID" value="PIC33182.1"/>
    <property type="molecule type" value="Genomic_DNA"/>
</dbReference>